<name>A0AAW0SF15_SCYPA</name>
<comment type="caution">
    <text evidence="1">The sequence shown here is derived from an EMBL/GenBank/DDBJ whole genome shotgun (WGS) entry which is preliminary data.</text>
</comment>
<dbReference type="Proteomes" id="UP001487740">
    <property type="component" value="Unassembled WGS sequence"/>
</dbReference>
<accession>A0AAW0SF15</accession>
<gene>
    <name evidence="1" type="ORF">O3P69_012674</name>
</gene>
<keyword evidence="2" id="KW-1185">Reference proteome</keyword>
<sequence length="79" mass="8843">MKVSCQTRRELLRVSVWQLFPDMRGDGSYQILRFFQWPPPQLPAATASILVSEPHEAHVGITTLGLTRSHNNKEQGGGV</sequence>
<proteinExistence type="predicted"/>
<protein>
    <submittedName>
        <fullName evidence="1">Uncharacterized protein</fullName>
    </submittedName>
</protein>
<reference evidence="1 2" key="1">
    <citation type="submission" date="2023-03" db="EMBL/GenBank/DDBJ databases">
        <title>High-quality genome of Scylla paramamosain provides insights in environmental adaptation.</title>
        <authorList>
            <person name="Zhang L."/>
        </authorList>
    </citation>
    <scope>NUCLEOTIDE SEQUENCE [LARGE SCALE GENOMIC DNA]</scope>
    <source>
        <strain evidence="1">LZ_2023a</strain>
        <tissue evidence="1">Muscle</tissue>
    </source>
</reference>
<dbReference type="EMBL" id="JARAKH010001042">
    <property type="protein sequence ID" value="KAK8373651.1"/>
    <property type="molecule type" value="Genomic_DNA"/>
</dbReference>
<dbReference type="AlphaFoldDB" id="A0AAW0SF15"/>
<evidence type="ECO:0000313" key="1">
    <source>
        <dbReference type="EMBL" id="KAK8373651.1"/>
    </source>
</evidence>
<organism evidence="1 2">
    <name type="scientific">Scylla paramamosain</name>
    <name type="common">Mud crab</name>
    <dbReference type="NCBI Taxonomy" id="85552"/>
    <lineage>
        <taxon>Eukaryota</taxon>
        <taxon>Metazoa</taxon>
        <taxon>Ecdysozoa</taxon>
        <taxon>Arthropoda</taxon>
        <taxon>Crustacea</taxon>
        <taxon>Multicrustacea</taxon>
        <taxon>Malacostraca</taxon>
        <taxon>Eumalacostraca</taxon>
        <taxon>Eucarida</taxon>
        <taxon>Decapoda</taxon>
        <taxon>Pleocyemata</taxon>
        <taxon>Brachyura</taxon>
        <taxon>Eubrachyura</taxon>
        <taxon>Portunoidea</taxon>
        <taxon>Portunidae</taxon>
        <taxon>Portuninae</taxon>
        <taxon>Scylla</taxon>
    </lineage>
</organism>
<evidence type="ECO:0000313" key="2">
    <source>
        <dbReference type="Proteomes" id="UP001487740"/>
    </source>
</evidence>